<organism evidence="8 9">
    <name type="scientific">Nadsonia fulvescens var. elongata DSM 6958</name>
    <dbReference type="NCBI Taxonomy" id="857566"/>
    <lineage>
        <taxon>Eukaryota</taxon>
        <taxon>Fungi</taxon>
        <taxon>Dikarya</taxon>
        <taxon>Ascomycota</taxon>
        <taxon>Saccharomycotina</taxon>
        <taxon>Dipodascomycetes</taxon>
        <taxon>Dipodascales</taxon>
        <taxon>Dipodascales incertae sedis</taxon>
        <taxon>Nadsonia</taxon>
    </lineage>
</organism>
<evidence type="ECO:0000256" key="2">
    <source>
        <dbReference type="ARBA" id="ARBA00006190"/>
    </source>
</evidence>
<evidence type="ECO:0000256" key="6">
    <source>
        <dbReference type="SAM" id="Coils"/>
    </source>
</evidence>
<dbReference type="EMBL" id="KV454409">
    <property type="protein sequence ID" value="ODQ65818.1"/>
    <property type="molecule type" value="Genomic_DNA"/>
</dbReference>
<gene>
    <name evidence="8" type="ORF">NADFUDRAFT_82777</name>
</gene>
<dbReference type="PANTHER" id="PTHR22761:SF10">
    <property type="entry name" value="GH13992P"/>
    <property type="match status" value="1"/>
</dbReference>
<dbReference type="OrthoDB" id="5592979at2759"/>
<proteinExistence type="inferred from homology"/>
<feature type="region of interest" description="Disordered" evidence="7">
    <location>
        <begin position="167"/>
        <end position="215"/>
    </location>
</feature>
<dbReference type="AlphaFoldDB" id="A0A1E3PKF8"/>
<dbReference type="GO" id="GO:0009898">
    <property type="term" value="C:cytoplasmic side of plasma membrane"/>
    <property type="evidence" value="ECO:0007669"/>
    <property type="project" value="TreeGrafter"/>
</dbReference>
<evidence type="ECO:0000256" key="7">
    <source>
        <dbReference type="SAM" id="MobiDB-lite"/>
    </source>
</evidence>
<dbReference type="InterPro" id="IPR005024">
    <property type="entry name" value="Snf7_fam"/>
</dbReference>
<evidence type="ECO:0000256" key="5">
    <source>
        <dbReference type="ARBA" id="ARBA00042586"/>
    </source>
</evidence>
<dbReference type="Pfam" id="PF03357">
    <property type="entry name" value="Snf7"/>
    <property type="match status" value="1"/>
</dbReference>
<dbReference type="Proteomes" id="UP000095009">
    <property type="component" value="Unassembled WGS sequence"/>
</dbReference>
<dbReference type="GO" id="GO:0000815">
    <property type="term" value="C:ESCRT III complex"/>
    <property type="evidence" value="ECO:0007669"/>
    <property type="project" value="TreeGrafter"/>
</dbReference>
<dbReference type="Gene3D" id="1.10.287.1060">
    <property type="entry name" value="ESAT-6-like"/>
    <property type="match status" value="1"/>
</dbReference>
<reference evidence="8 9" key="1">
    <citation type="journal article" date="2016" name="Proc. Natl. Acad. Sci. U.S.A.">
        <title>Comparative genomics of biotechnologically important yeasts.</title>
        <authorList>
            <person name="Riley R."/>
            <person name="Haridas S."/>
            <person name="Wolfe K.H."/>
            <person name="Lopes M.R."/>
            <person name="Hittinger C.T."/>
            <person name="Goeker M."/>
            <person name="Salamov A.A."/>
            <person name="Wisecaver J.H."/>
            <person name="Long T.M."/>
            <person name="Calvey C.H."/>
            <person name="Aerts A.L."/>
            <person name="Barry K.W."/>
            <person name="Choi C."/>
            <person name="Clum A."/>
            <person name="Coughlan A.Y."/>
            <person name="Deshpande S."/>
            <person name="Douglass A.P."/>
            <person name="Hanson S.J."/>
            <person name="Klenk H.-P."/>
            <person name="LaButti K.M."/>
            <person name="Lapidus A."/>
            <person name="Lindquist E.A."/>
            <person name="Lipzen A.M."/>
            <person name="Meier-Kolthoff J.P."/>
            <person name="Ohm R.A."/>
            <person name="Otillar R.P."/>
            <person name="Pangilinan J.L."/>
            <person name="Peng Y."/>
            <person name="Rokas A."/>
            <person name="Rosa C.A."/>
            <person name="Scheuner C."/>
            <person name="Sibirny A.A."/>
            <person name="Slot J.C."/>
            <person name="Stielow J.B."/>
            <person name="Sun H."/>
            <person name="Kurtzman C.P."/>
            <person name="Blackwell M."/>
            <person name="Grigoriev I.V."/>
            <person name="Jeffries T.W."/>
        </authorList>
    </citation>
    <scope>NUCLEOTIDE SEQUENCE [LARGE SCALE GENOMIC DNA]</scope>
    <source>
        <strain evidence="8 9">DSM 6958</strain>
    </source>
</reference>
<keyword evidence="3" id="KW-0967">Endosome</keyword>
<sequence>MWGYLFGGSQSKKDSAKKAIVDLRTHIDMLSKKESYVQNQIEEQDAIARKNVTTNKTVAKAALKRKKVLMGNLEKVQGQIDTLESQLNSIETANLNFETLKAMQQGAKVMKNIHGSMNVDKVDSTMDEIRDQVAISEEIGDAISRPLGQEIDEDELLDELADMEQEQLDAKMVHAGPAPAHNLPSLGSGLKHPVEVEEEEDEEEELARLQAEMAL</sequence>
<evidence type="ECO:0000313" key="9">
    <source>
        <dbReference type="Proteomes" id="UP000095009"/>
    </source>
</evidence>
<feature type="compositionally biased region" description="Acidic residues" evidence="7">
    <location>
        <begin position="196"/>
        <end position="205"/>
    </location>
</feature>
<keyword evidence="6" id="KW-0175">Coiled coil</keyword>
<evidence type="ECO:0000313" key="8">
    <source>
        <dbReference type="EMBL" id="ODQ65818.1"/>
    </source>
</evidence>
<accession>A0A1E3PKF8</accession>
<dbReference type="GO" id="GO:0043328">
    <property type="term" value="P:protein transport to vacuole involved in ubiquitin-dependent protein catabolic process via the multivesicular body sorting pathway"/>
    <property type="evidence" value="ECO:0007669"/>
    <property type="project" value="EnsemblFungi"/>
</dbReference>
<comment type="subcellular location">
    <subcellularLocation>
        <location evidence="1">Endosome</location>
    </subcellularLocation>
</comment>
<keyword evidence="9" id="KW-1185">Reference proteome</keyword>
<dbReference type="GO" id="GO:0005771">
    <property type="term" value="C:multivesicular body"/>
    <property type="evidence" value="ECO:0007669"/>
    <property type="project" value="TreeGrafter"/>
</dbReference>
<dbReference type="Gene3D" id="6.10.250.1710">
    <property type="match status" value="1"/>
</dbReference>
<feature type="coiled-coil region" evidence="6">
    <location>
        <begin position="66"/>
        <end position="93"/>
    </location>
</feature>
<protein>
    <recommendedName>
        <fullName evidence="4">Vacuolar-sorting protein SNF7</fullName>
    </recommendedName>
    <alternativeName>
        <fullName evidence="5">Vacuolar protein-sorting-associated protein 32</fullName>
    </alternativeName>
</protein>
<evidence type="ECO:0000256" key="4">
    <source>
        <dbReference type="ARBA" id="ARBA00040017"/>
    </source>
</evidence>
<dbReference type="STRING" id="857566.A0A1E3PKF8"/>
<evidence type="ECO:0000256" key="1">
    <source>
        <dbReference type="ARBA" id="ARBA00004177"/>
    </source>
</evidence>
<dbReference type="PANTHER" id="PTHR22761">
    <property type="entry name" value="CHARGED MULTIVESICULAR BODY PROTEIN"/>
    <property type="match status" value="1"/>
</dbReference>
<name>A0A1E3PKF8_9ASCO</name>
<evidence type="ECO:0000256" key="3">
    <source>
        <dbReference type="ARBA" id="ARBA00022753"/>
    </source>
</evidence>
<dbReference type="GO" id="GO:0006900">
    <property type="term" value="P:vesicle budding from membrane"/>
    <property type="evidence" value="ECO:0007669"/>
    <property type="project" value="TreeGrafter"/>
</dbReference>
<comment type="similarity">
    <text evidence="2">Belongs to the SNF7 family.</text>
</comment>